<proteinExistence type="predicted"/>
<keyword evidence="1" id="KW-0472">Membrane</keyword>
<feature type="domain" description="ShlB POTRA" evidence="8">
    <location>
        <begin position="154"/>
        <end position="204"/>
    </location>
</feature>
<keyword evidence="5" id="KW-0732">Signal</keyword>
<reference evidence="9 10" key="1">
    <citation type="submission" date="2018-11" db="EMBL/GenBank/DDBJ databases">
        <title>Genomes From Bacteria Associated with the Canine Oral Cavity: a Test Case for Automated Genome-Based Taxonomic Assignment.</title>
        <authorList>
            <person name="Coil D.A."/>
            <person name="Jospin G."/>
            <person name="Darling A.E."/>
            <person name="Wallis C."/>
            <person name="Davis I.J."/>
            <person name="Harris S."/>
            <person name="Eisen J.A."/>
            <person name="Holcombe L.J."/>
            <person name="O'Flynn C."/>
        </authorList>
    </citation>
    <scope>NUCLEOTIDE SEQUENCE [LARGE SCALE GENOMIC DNA]</scope>
    <source>
        <strain evidence="9 10">COT-280</strain>
    </source>
</reference>
<dbReference type="Gene3D" id="2.40.160.50">
    <property type="entry name" value="membrane protein fhac: a member of the omp85/tpsb transporter family"/>
    <property type="match status" value="1"/>
</dbReference>
<accession>A0A3P2A6G9</accession>
<dbReference type="InterPro" id="IPR051544">
    <property type="entry name" value="TPS_OM_transporter"/>
</dbReference>
<evidence type="ECO:0000259" key="7">
    <source>
        <dbReference type="Pfam" id="PF08479"/>
    </source>
</evidence>
<evidence type="ECO:0000259" key="6">
    <source>
        <dbReference type="Pfam" id="PF03865"/>
    </source>
</evidence>
<feature type="compositionally biased region" description="Basic and acidic residues" evidence="4">
    <location>
        <begin position="46"/>
        <end position="70"/>
    </location>
</feature>
<comment type="caution">
    <text evidence="9">The sequence shown here is derived from an EMBL/GenBank/DDBJ whole genome shotgun (WGS) entry which is preliminary data.</text>
</comment>
<feature type="region of interest" description="Disordered" evidence="4">
    <location>
        <begin position="46"/>
        <end position="77"/>
    </location>
</feature>
<keyword evidence="1" id="KW-1134">Transmembrane beta strand</keyword>
<dbReference type="Gene3D" id="3.10.20.310">
    <property type="entry name" value="membrane protein fhac"/>
    <property type="match status" value="1"/>
</dbReference>
<dbReference type="STRING" id="1121352.GCA_000620925_00787"/>
<evidence type="ECO:0000256" key="1">
    <source>
        <dbReference type="ARBA" id="ARBA00022452"/>
    </source>
</evidence>
<keyword evidence="10" id="KW-1185">Reference proteome</keyword>
<evidence type="ECO:0000256" key="3">
    <source>
        <dbReference type="ARBA" id="ARBA00023237"/>
    </source>
</evidence>
<evidence type="ECO:0000256" key="4">
    <source>
        <dbReference type="SAM" id="MobiDB-lite"/>
    </source>
</evidence>
<feature type="domain" description="Haemolysin activator HlyB C-terminal" evidence="6">
    <location>
        <begin position="208"/>
        <end position="517"/>
    </location>
</feature>
<dbReference type="InterPro" id="IPR005565">
    <property type="entry name" value="Hemolysn_activator_HlyB_C"/>
</dbReference>
<dbReference type="InterPro" id="IPR013686">
    <property type="entry name" value="Polypept-transport_assoc_ShlB"/>
</dbReference>
<dbReference type="InterPro" id="IPR027282">
    <property type="entry name" value="TPS"/>
</dbReference>
<dbReference type="GO" id="GO:0046819">
    <property type="term" value="P:protein secretion by the type V secretion system"/>
    <property type="evidence" value="ECO:0007669"/>
    <property type="project" value="TreeGrafter"/>
</dbReference>
<name>A0A3P2A6G9_9NEIS</name>
<evidence type="ECO:0000313" key="9">
    <source>
        <dbReference type="EMBL" id="RRD91027.1"/>
    </source>
</evidence>
<evidence type="ECO:0000259" key="8">
    <source>
        <dbReference type="Pfam" id="PF17287"/>
    </source>
</evidence>
<dbReference type="AlphaFoldDB" id="A0A3P2A6G9"/>
<dbReference type="PIRSF" id="PIRSF029745">
    <property type="entry name" value="FhaC"/>
    <property type="match status" value="1"/>
</dbReference>
<dbReference type="Proteomes" id="UP000269923">
    <property type="component" value="Unassembled WGS sequence"/>
</dbReference>
<organism evidence="9 10">
    <name type="scientific">Conchiformibius steedae</name>
    <dbReference type="NCBI Taxonomy" id="153493"/>
    <lineage>
        <taxon>Bacteria</taxon>
        <taxon>Pseudomonadati</taxon>
        <taxon>Pseudomonadota</taxon>
        <taxon>Betaproteobacteria</taxon>
        <taxon>Neisseriales</taxon>
        <taxon>Neisseriaceae</taxon>
        <taxon>Conchiformibius</taxon>
    </lineage>
</organism>
<evidence type="ECO:0000256" key="2">
    <source>
        <dbReference type="ARBA" id="ARBA00022692"/>
    </source>
</evidence>
<dbReference type="OrthoDB" id="290122at2"/>
<dbReference type="Pfam" id="PF17287">
    <property type="entry name" value="POTRA_3"/>
    <property type="match status" value="1"/>
</dbReference>
<dbReference type="EMBL" id="RQYC01000003">
    <property type="protein sequence ID" value="RRD91027.1"/>
    <property type="molecule type" value="Genomic_DNA"/>
</dbReference>
<dbReference type="PANTHER" id="PTHR34597">
    <property type="entry name" value="SLR1661 PROTEIN"/>
    <property type="match status" value="1"/>
</dbReference>
<keyword evidence="3" id="KW-0998">Cell outer membrane</keyword>
<dbReference type="InterPro" id="IPR035251">
    <property type="entry name" value="ShlB_POTRA"/>
</dbReference>
<dbReference type="GO" id="GO:0008320">
    <property type="term" value="F:protein transmembrane transporter activity"/>
    <property type="evidence" value="ECO:0007669"/>
    <property type="project" value="TreeGrafter"/>
</dbReference>
<feature type="domain" description="Polypeptide-transport-associated ShlB-type" evidence="7">
    <location>
        <begin position="84"/>
        <end position="152"/>
    </location>
</feature>
<dbReference type="Pfam" id="PF08479">
    <property type="entry name" value="POTRA_2"/>
    <property type="match status" value="1"/>
</dbReference>
<dbReference type="PANTHER" id="PTHR34597:SF3">
    <property type="entry name" value="OUTER MEMBRANE TRANSPORTER CDIB"/>
    <property type="match status" value="1"/>
</dbReference>
<feature type="signal peptide" evidence="5">
    <location>
        <begin position="1"/>
        <end position="21"/>
    </location>
</feature>
<evidence type="ECO:0000256" key="5">
    <source>
        <dbReference type="SAM" id="SignalP"/>
    </source>
</evidence>
<keyword evidence="2" id="KW-0812">Transmembrane</keyword>
<dbReference type="RefSeq" id="WP_124794258.1">
    <property type="nucleotide sequence ID" value="NZ_RQYC01000003.1"/>
</dbReference>
<feature type="chain" id="PRO_5017970423" evidence="5">
    <location>
        <begin position="22"/>
        <end position="554"/>
    </location>
</feature>
<protein>
    <submittedName>
        <fullName evidence="9">ShlB/FhaC/HecB family hemolysin secretion/activation protein</fullName>
    </submittedName>
</protein>
<evidence type="ECO:0000313" key="10">
    <source>
        <dbReference type="Proteomes" id="UP000269923"/>
    </source>
</evidence>
<gene>
    <name evidence="9" type="ORF">EII21_03505</name>
</gene>
<sequence length="554" mass="60318">MKNKEKLFSALLVSAAAAVQAADIPHVPNPAAEDARDALREIRNIEDGLREDAARSRQQTHTDVEEHKATETVAPPDKSNSCLNYKSIAVEGITLIDAAPFQPKAAECVSENSLNQLSREIVAAYIKKGYIHTAIDFVENQDNTLSIKVKEGRIRKITGKSRTVNTAMLFPDYKGKPLNIHYLDQGVEQANKLSGNDVSMDIYPHSDGSATVALNNNKGKSWFGSVSVDNRGSKPNVAVVRVQAGIDSPLGLSDSLYLGGYSNLRPDSDRYNRGASAFYSVPYGNWTFSGYGSLSRSQSITQFGSGIKFAYRSKTVAAGVKGERVFSRGQKHVASGYAGVDYLNVASKFGGSLLKLQSPKLGTVQVGVSHSRMLDNGTWLNDVGIEAGTKAFGAKDSPQSPFTSRYVRLSLQSDLSQMRRAGNWLVRNKHRLTAQYANKDVYAAKQFAVSDRSAVRGFKQLSLNGNSGVAVNNTLYARRQSASGMYVEPYAGADWGIAKDRESRYTGYGVAAGVNIGYKHRWQISLESARGFLRAKGGIKAREEQITASVRVIF</sequence>
<dbReference type="Pfam" id="PF03865">
    <property type="entry name" value="ShlB"/>
    <property type="match status" value="1"/>
</dbReference>
<dbReference type="GO" id="GO:0098046">
    <property type="term" value="C:type V protein secretion system complex"/>
    <property type="evidence" value="ECO:0007669"/>
    <property type="project" value="TreeGrafter"/>
</dbReference>